<dbReference type="InterPro" id="IPR012340">
    <property type="entry name" value="NA-bd_OB-fold"/>
</dbReference>
<keyword evidence="2" id="KW-1185">Reference proteome</keyword>
<dbReference type="InterPro" id="IPR011990">
    <property type="entry name" value="TPR-like_helical_dom_sf"/>
</dbReference>
<evidence type="ECO:0008006" key="3">
    <source>
        <dbReference type="Google" id="ProtNLM"/>
    </source>
</evidence>
<evidence type="ECO:0000313" key="2">
    <source>
        <dbReference type="Proteomes" id="UP000007039"/>
    </source>
</evidence>
<evidence type="ECO:0000313" key="1">
    <source>
        <dbReference type="EMBL" id="ADR19508.1"/>
    </source>
</evidence>
<sequence length="423" mass="50593">MEDSDKKRKEAMLLRQQHRYEEALPIYRQLWENDQRNPWDGWGLALCLQQLKQYKESIDICEEIIKKHGNYDYIKNLYIWSLFYYIKNETLSNDEFEYIAKKILENTTNEDKIFSAVILKWIHRLKGEPNYPALKILKLLDMLDINRLNKEALEITQDGKKIEIASEYEQYFMHKSKALYELSEYEKCIEISNAAITSLKRFHYNNDIWFKWRIALSFKNMQRYDESLEKLIEIVRIKKDWFIQKEIAEIYFIQNKYDDALSFAIDSILNAGEIDKKIYVIILLCEIFEKKQMHYEAGLHYLLAKNIIDKNGWKIQVPIQLKDKFNDFGAQANDIHRELKKIWNQINDAKMDRYDGIIINYLSNNQAGFIKCHNQTYYFKVADLYGKKEDYSIGTKVTFSLVDSYDKKKNKPVKNAVKIKKIS</sequence>
<dbReference type="RefSeq" id="WP_013451719.1">
    <property type="nucleotide sequence ID" value="NC_014758.1"/>
</dbReference>
<dbReference type="eggNOG" id="COG0457">
    <property type="taxonomic scope" value="Bacteria"/>
</dbReference>
<dbReference type="OrthoDB" id="1623656at2"/>
<protein>
    <recommendedName>
        <fullName evidence="3">Tetratricopeptide repeat protein</fullName>
    </recommendedName>
</protein>
<dbReference type="Proteomes" id="UP000007039">
    <property type="component" value="Chromosome"/>
</dbReference>
<dbReference type="KEGG" id="cni:Calni_1600"/>
<proteinExistence type="predicted"/>
<dbReference type="Pfam" id="PF14559">
    <property type="entry name" value="TPR_19"/>
    <property type="match status" value="1"/>
</dbReference>
<dbReference type="SUPFAM" id="SSF48452">
    <property type="entry name" value="TPR-like"/>
    <property type="match status" value="2"/>
</dbReference>
<dbReference type="Gene3D" id="2.40.50.140">
    <property type="entry name" value="Nucleic acid-binding proteins"/>
    <property type="match status" value="1"/>
</dbReference>
<dbReference type="HOGENOM" id="CLU_648424_0_0_0"/>
<name>E4TFD5_CALNY</name>
<gene>
    <name evidence="1" type="ordered locus">Calni_1600</name>
</gene>
<accession>E4TFD5</accession>
<reference key="1">
    <citation type="submission" date="2010-11" db="EMBL/GenBank/DDBJ databases">
        <title>The complete genome of chromosome of Calditerrivibrio nitroreducens DSM 19672.</title>
        <authorList>
            <consortium name="US DOE Joint Genome Institute (JGI-PGF)"/>
            <person name="Lucas S."/>
            <person name="Copeland A."/>
            <person name="Lapidus A."/>
            <person name="Bruce D."/>
            <person name="Goodwin L."/>
            <person name="Pitluck S."/>
            <person name="Kyrpides N."/>
            <person name="Mavromatis K."/>
            <person name="Ivanova N."/>
            <person name="Mikhailova N."/>
            <person name="Zeytun A."/>
            <person name="Brettin T."/>
            <person name="Detter J.C."/>
            <person name="Tapia R."/>
            <person name="Han C."/>
            <person name="Land M."/>
            <person name="Hauser L."/>
            <person name="Markowitz V."/>
            <person name="Cheng J.-F."/>
            <person name="Hugenholtz P."/>
            <person name="Woyke T."/>
            <person name="Wu D."/>
            <person name="Spring S."/>
            <person name="Schroeder M."/>
            <person name="Brambilla E."/>
            <person name="Klenk H.-P."/>
            <person name="Eisen J.A."/>
        </authorList>
    </citation>
    <scope>NUCLEOTIDE SEQUENCE [LARGE SCALE GENOMIC DNA]</scope>
    <source>
        <strain>DSM 19672</strain>
    </source>
</reference>
<dbReference type="Gene3D" id="1.25.40.10">
    <property type="entry name" value="Tetratricopeptide repeat domain"/>
    <property type="match status" value="2"/>
</dbReference>
<reference evidence="1 2" key="2">
    <citation type="journal article" date="2011" name="Stand. Genomic Sci.">
        <title>Complete genome sequence of Calditerrivibrio nitroreducens type strain (Yu37-1).</title>
        <authorList>
            <person name="Pitluck S."/>
            <person name="Sikorski J."/>
            <person name="Zeytun A."/>
            <person name="Lapidus A."/>
            <person name="Nolan M."/>
            <person name="Lucas S."/>
            <person name="Hammon N."/>
            <person name="Deshpande S."/>
            <person name="Cheng J.F."/>
            <person name="Tapia R."/>
            <person name="Han C."/>
            <person name="Goodwin L."/>
            <person name="Liolios K."/>
            <person name="Pagani I."/>
            <person name="Ivanova N."/>
            <person name="Mavromatis K."/>
            <person name="Pati A."/>
            <person name="Chen A."/>
            <person name="Palaniappan K."/>
            <person name="Hauser L."/>
            <person name="Chang Y.J."/>
            <person name="Jeffries C.D."/>
            <person name="Detter J.C."/>
            <person name="Brambilla E."/>
            <person name="Djao O.D."/>
            <person name="Rohde M."/>
            <person name="Spring S."/>
            <person name="Goker M."/>
            <person name="Woyke T."/>
            <person name="Bristow J."/>
            <person name="Eisen J.A."/>
            <person name="Markowitz V."/>
            <person name="Hugenholtz P."/>
            <person name="Kyrpides N.C."/>
            <person name="Klenk H.P."/>
            <person name="Land M."/>
        </authorList>
    </citation>
    <scope>NUCLEOTIDE SEQUENCE [LARGE SCALE GENOMIC DNA]</scope>
    <source>
        <strain evidence="2">DSM 19672 / NBRC 101217 / Yu37-1</strain>
    </source>
</reference>
<dbReference type="STRING" id="768670.Calni_1600"/>
<organism evidence="1 2">
    <name type="scientific">Calditerrivibrio nitroreducens (strain DSM 19672 / NBRC 101217 / Yu37-1)</name>
    <dbReference type="NCBI Taxonomy" id="768670"/>
    <lineage>
        <taxon>Bacteria</taxon>
        <taxon>Pseudomonadati</taxon>
        <taxon>Deferribacterota</taxon>
        <taxon>Deferribacteres</taxon>
        <taxon>Deferribacterales</taxon>
        <taxon>Calditerrivibrionaceae</taxon>
    </lineage>
</organism>
<dbReference type="EMBL" id="CP002347">
    <property type="protein sequence ID" value="ADR19508.1"/>
    <property type="molecule type" value="Genomic_DNA"/>
</dbReference>
<dbReference type="AlphaFoldDB" id="E4TFD5"/>